<reference evidence="10" key="1">
    <citation type="submission" date="2018-06" db="EMBL/GenBank/DDBJ databases">
        <title>Genome assembly of Danube salmon.</title>
        <authorList>
            <person name="Macqueen D.J."/>
            <person name="Gundappa M.K."/>
        </authorList>
    </citation>
    <scope>NUCLEOTIDE SEQUENCE [LARGE SCALE GENOMIC DNA]</scope>
</reference>
<evidence type="ECO:0008006" key="11">
    <source>
        <dbReference type="Google" id="ProtNLM"/>
    </source>
</evidence>
<keyword evidence="2" id="KW-0479">Metal-binding</keyword>
<dbReference type="SUPFAM" id="SSF52540">
    <property type="entry name" value="P-loop containing nucleoside triphosphate hydrolases"/>
    <property type="match status" value="1"/>
</dbReference>
<evidence type="ECO:0000256" key="8">
    <source>
        <dbReference type="SAM" id="MobiDB-lite"/>
    </source>
</evidence>
<comment type="similarity">
    <text evidence="1">Belongs to the G-alpha family. G(s) subfamily.</text>
</comment>
<evidence type="ECO:0000313" key="10">
    <source>
        <dbReference type="Proteomes" id="UP000314982"/>
    </source>
</evidence>
<dbReference type="InterPro" id="IPR027417">
    <property type="entry name" value="P-loop_NTPase"/>
</dbReference>
<protein>
    <recommendedName>
        <fullName evidence="11">GNAS complex locus</fullName>
    </recommendedName>
</protein>
<feature type="region of interest" description="Disordered" evidence="8">
    <location>
        <begin position="72"/>
        <end position="151"/>
    </location>
</feature>
<feature type="compositionally biased region" description="Pro residues" evidence="8">
    <location>
        <begin position="83"/>
        <end position="96"/>
    </location>
</feature>
<dbReference type="PANTHER" id="PTHR10218">
    <property type="entry name" value="GTP-BINDING PROTEIN ALPHA SUBUNIT"/>
    <property type="match status" value="1"/>
</dbReference>
<dbReference type="GO" id="GO:0007191">
    <property type="term" value="P:adenylate cyclase-activating dopamine receptor signaling pathway"/>
    <property type="evidence" value="ECO:0007669"/>
    <property type="project" value="TreeGrafter"/>
</dbReference>
<dbReference type="PROSITE" id="PS51882">
    <property type="entry name" value="G_ALPHA"/>
    <property type="match status" value="1"/>
</dbReference>
<dbReference type="Pfam" id="PF00503">
    <property type="entry name" value="G-alpha"/>
    <property type="match status" value="1"/>
</dbReference>
<dbReference type="InterPro" id="IPR001019">
    <property type="entry name" value="Gprotein_alpha_su"/>
</dbReference>
<keyword evidence="10" id="KW-1185">Reference proteome</keyword>
<reference evidence="9" key="2">
    <citation type="submission" date="2025-08" db="UniProtKB">
        <authorList>
            <consortium name="Ensembl"/>
        </authorList>
    </citation>
    <scope>IDENTIFICATION</scope>
</reference>
<reference evidence="9" key="3">
    <citation type="submission" date="2025-09" db="UniProtKB">
        <authorList>
            <consortium name="Ensembl"/>
        </authorList>
    </citation>
    <scope>IDENTIFICATION</scope>
</reference>
<dbReference type="GO" id="GO:0031683">
    <property type="term" value="F:G-protein beta/gamma-subunit complex binding"/>
    <property type="evidence" value="ECO:0007669"/>
    <property type="project" value="InterPro"/>
</dbReference>
<evidence type="ECO:0000256" key="1">
    <source>
        <dbReference type="ARBA" id="ARBA00007172"/>
    </source>
</evidence>
<dbReference type="GO" id="GO:0005525">
    <property type="term" value="F:GTP binding"/>
    <property type="evidence" value="ECO:0007669"/>
    <property type="project" value="UniProtKB-KW"/>
</dbReference>
<evidence type="ECO:0000256" key="5">
    <source>
        <dbReference type="ARBA" id="ARBA00023134"/>
    </source>
</evidence>
<evidence type="ECO:0000256" key="7">
    <source>
        <dbReference type="PIRSR" id="PIRSR601019-1"/>
    </source>
</evidence>
<evidence type="ECO:0000313" key="9">
    <source>
        <dbReference type="Ensembl" id="ENSHHUP00000031686.1"/>
    </source>
</evidence>
<dbReference type="GeneTree" id="ENSGT00940000155271"/>
<dbReference type="GO" id="GO:0005834">
    <property type="term" value="C:heterotrimeric G-protein complex"/>
    <property type="evidence" value="ECO:0007669"/>
    <property type="project" value="TreeGrafter"/>
</dbReference>
<proteinExistence type="inferred from homology"/>
<sequence>MVIREDNNTNRLREALDLFRSIWNNRWLRTISVILFLNKQDMLAEKVLAGKSKIEDYFPEYARYTIPNEGRHLTTSHHINPQHPSPPLTTPQPPSLTTPSLTTPQPPSLTTPSLTSTHHITLTHNIPHHPSPPLSLHPSPHHPSPALTTPH</sequence>
<dbReference type="FunFam" id="3.40.50.300:FF:006178">
    <property type="entry name" value="Guanine nucleotide-binding protein G(s) subunit alpha isoforms short"/>
    <property type="match status" value="1"/>
</dbReference>
<evidence type="ECO:0000256" key="4">
    <source>
        <dbReference type="ARBA" id="ARBA00022842"/>
    </source>
</evidence>
<organism evidence="9 10">
    <name type="scientific">Hucho hucho</name>
    <name type="common">huchen</name>
    <dbReference type="NCBI Taxonomy" id="62062"/>
    <lineage>
        <taxon>Eukaryota</taxon>
        <taxon>Metazoa</taxon>
        <taxon>Chordata</taxon>
        <taxon>Craniata</taxon>
        <taxon>Vertebrata</taxon>
        <taxon>Euteleostomi</taxon>
        <taxon>Actinopterygii</taxon>
        <taxon>Neopterygii</taxon>
        <taxon>Teleostei</taxon>
        <taxon>Protacanthopterygii</taxon>
        <taxon>Salmoniformes</taxon>
        <taxon>Salmonidae</taxon>
        <taxon>Salmoninae</taxon>
        <taxon>Hucho</taxon>
    </lineage>
</organism>
<accession>A0A4W5LZ94</accession>
<feature type="compositionally biased region" description="Low complexity" evidence="8">
    <location>
        <begin position="110"/>
        <end position="123"/>
    </location>
</feature>
<dbReference type="GO" id="GO:0007606">
    <property type="term" value="P:sensory perception of chemical stimulus"/>
    <property type="evidence" value="ECO:0007669"/>
    <property type="project" value="TreeGrafter"/>
</dbReference>
<dbReference type="Ensembl" id="ENSHHUT00000032991.1">
    <property type="protein sequence ID" value="ENSHHUP00000031686.1"/>
    <property type="gene ID" value="ENSHHUG00000020126.1"/>
</dbReference>
<keyword evidence="3 7" id="KW-0547">Nucleotide-binding</keyword>
<evidence type="ECO:0000256" key="6">
    <source>
        <dbReference type="ARBA" id="ARBA00023224"/>
    </source>
</evidence>
<name>A0A4W5LZ94_9TELE</name>
<dbReference type="GO" id="GO:0005737">
    <property type="term" value="C:cytoplasm"/>
    <property type="evidence" value="ECO:0007669"/>
    <property type="project" value="TreeGrafter"/>
</dbReference>
<dbReference type="Proteomes" id="UP000314982">
    <property type="component" value="Unassembled WGS sequence"/>
</dbReference>
<dbReference type="GO" id="GO:0046872">
    <property type="term" value="F:metal ion binding"/>
    <property type="evidence" value="ECO:0007669"/>
    <property type="project" value="UniProtKB-KW"/>
</dbReference>
<dbReference type="PANTHER" id="PTHR10218:SF233">
    <property type="entry name" value="GUANINE NUCLEOTIDE-BINDING PROTEIN G(OLF) SUBUNIT ALPHA"/>
    <property type="match status" value="1"/>
</dbReference>
<keyword evidence="5 7" id="KW-0342">GTP-binding</keyword>
<dbReference type="Gene3D" id="3.40.50.300">
    <property type="entry name" value="P-loop containing nucleotide triphosphate hydrolases"/>
    <property type="match status" value="1"/>
</dbReference>
<dbReference type="GO" id="GO:0001664">
    <property type="term" value="F:G protein-coupled receptor binding"/>
    <property type="evidence" value="ECO:0007669"/>
    <property type="project" value="TreeGrafter"/>
</dbReference>
<keyword evidence="4" id="KW-0460">Magnesium</keyword>
<feature type="binding site" evidence="7">
    <location>
        <begin position="38"/>
        <end position="41"/>
    </location>
    <ligand>
        <name>GTP</name>
        <dbReference type="ChEBI" id="CHEBI:37565"/>
    </ligand>
</feature>
<dbReference type="AlphaFoldDB" id="A0A4W5LZ94"/>
<dbReference type="STRING" id="62062.ENSHHUP00000031686"/>
<keyword evidence="6" id="KW-0807">Transducer</keyword>
<dbReference type="GO" id="GO:0003924">
    <property type="term" value="F:GTPase activity"/>
    <property type="evidence" value="ECO:0007669"/>
    <property type="project" value="InterPro"/>
</dbReference>
<evidence type="ECO:0000256" key="2">
    <source>
        <dbReference type="ARBA" id="ARBA00022723"/>
    </source>
</evidence>
<evidence type="ECO:0000256" key="3">
    <source>
        <dbReference type="ARBA" id="ARBA00022741"/>
    </source>
</evidence>